<organism evidence="3 4">
    <name type="scientific">Daphnia magna</name>
    <dbReference type="NCBI Taxonomy" id="35525"/>
    <lineage>
        <taxon>Eukaryota</taxon>
        <taxon>Metazoa</taxon>
        <taxon>Ecdysozoa</taxon>
        <taxon>Arthropoda</taxon>
        <taxon>Crustacea</taxon>
        <taxon>Branchiopoda</taxon>
        <taxon>Diplostraca</taxon>
        <taxon>Cladocera</taxon>
        <taxon>Anomopoda</taxon>
        <taxon>Daphniidae</taxon>
        <taxon>Daphnia</taxon>
    </lineage>
</organism>
<accession>A0A164JH90</accession>
<dbReference type="GO" id="GO:0005524">
    <property type="term" value="F:ATP binding"/>
    <property type="evidence" value="ECO:0007669"/>
    <property type="project" value="UniProtKB-UniRule"/>
</dbReference>
<dbReference type="OrthoDB" id="6077854at2759"/>
<comment type="caution">
    <text evidence="3">The sequence shown here is derived from an EMBL/GenBank/DDBJ whole genome shotgun (WGS) entry which is preliminary data.</text>
</comment>
<dbReference type="PROSITE" id="PS00107">
    <property type="entry name" value="PROTEIN_KINASE_ATP"/>
    <property type="match status" value="1"/>
</dbReference>
<dbReference type="STRING" id="35525.A0A164JH90"/>
<dbReference type="Proteomes" id="UP000076858">
    <property type="component" value="Unassembled WGS sequence"/>
</dbReference>
<feature type="transmembrane region" description="Helical" evidence="2">
    <location>
        <begin position="103"/>
        <end position="125"/>
    </location>
</feature>
<protein>
    <submittedName>
        <fullName evidence="3">Uncharacterized protein</fullName>
    </submittedName>
</protein>
<dbReference type="EMBL" id="LRGB01004620">
    <property type="protein sequence ID" value="KZS02346.1"/>
    <property type="molecule type" value="Genomic_DNA"/>
</dbReference>
<keyword evidence="2" id="KW-0472">Membrane</keyword>
<evidence type="ECO:0000256" key="2">
    <source>
        <dbReference type="SAM" id="Phobius"/>
    </source>
</evidence>
<evidence type="ECO:0000313" key="3">
    <source>
        <dbReference type="EMBL" id="KZS02346.1"/>
    </source>
</evidence>
<sequence>FTETEFSSPPEWSYRINNTGQMRIINETSPPEGIQIKTQRWSKEACISGCREFTYFESRLDLLDIKENSETTFQCSAFIDRQSVSKIILFTLKGINYDRKQEIITVIATSVAIILLMLFVVGIGMKLYFDKKNAKEEIARRLGGNPNGINPDLPIEYQIEFLPYDKRWEFPRNRLTLGIQLGIGCFGRVVKAEAIGLKDSKETVKTVAVKMIKSQ</sequence>
<keyword evidence="2" id="KW-1133">Transmembrane helix</keyword>
<gene>
    <name evidence="3" type="ORF">APZ42_000652</name>
</gene>
<keyword evidence="4" id="KW-1185">Reference proteome</keyword>
<keyword evidence="1" id="KW-0547">Nucleotide-binding</keyword>
<feature type="non-terminal residue" evidence="3">
    <location>
        <position position="215"/>
    </location>
</feature>
<feature type="non-terminal residue" evidence="3">
    <location>
        <position position="1"/>
    </location>
</feature>
<dbReference type="AlphaFoldDB" id="A0A164JH90"/>
<feature type="binding site" evidence="1">
    <location>
        <position position="210"/>
    </location>
    <ligand>
        <name>ATP</name>
        <dbReference type="ChEBI" id="CHEBI:30616"/>
    </ligand>
</feature>
<reference evidence="3 4" key="1">
    <citation type="submission" date="2016-03" db="EMBL/GenBank/DDBJ databases">
        <title>EvidentialGene: Evidence-directed Construction of Genes on Genomes.</title>
        <authorList>
            <person name="Gilbert D.G."/>
            <person name="Choi J.-H."/>
            <person name="Mockaitis K."/>
            <person name="Colbourne J."/>
            <person name="Pfrender M."/>
        </authorList>
    </citation>
    <scope>NUCLEOTIDE SEQUENCE [LARGE SCALE GENOMIC DNA]</scope>
    <source>
        <strain evidence="3 4">Xinb3</strain>
        <tissue evidence="3">Complete organism</tissue>
    </source>
</reference>
<evidence type="ECO:0000256" key="1">
    <source>
        <dbReference type="PROSITE-ProRule" id="PRU10141"/>
    </source>
</evidence>
<keyword evidence="2" id="KW-0812">Transmembrane</keyword>
<dbReference type="Gene3D" id="3.30.200.20">
    <property type="entry name" value="Phosphorylase Kinase, domain 1"/>
    <property type="match status" value="1"/>
</dbReference>
<evidence type="ECO:0000313" key="4">
    <source>
        <dbReference type="Proteomes" id="UP000076858"/>
    </source>
</evidence>
<keyword evidence="1" id="KW-0067">ATP-binding</keyword>
<proteinExistence type="predicted"/>
<dbReference type="InterPro" id="IPR017441">
    <property type="entry name" value="Protein_kinase_ATP_BS"/>
</dbReference>
<name>A0A164JH90_9CRUS</name>